<accession>A0A0F4NNW7</accession>
<evidence type="ECO:0000259" key="1">
    <source>
        <dbReference type="Pfam" id="PF04266"/>
    </source>
</evidence>
<feature type="domain" description="ASCH" evidence="1">
    <location>
        <begin position="8"/>
        <end position="229"/>
    </location>
</feature>
<dbReference type="STRING" id="579748.TW81_02085"/>
<name>A0A0F4NNW7_9VIBR</name>
<proteinExistence type="predicted"/>
<gene>
    <name evidence="2" type="ORF">TW81_02085</name>
</gene>
<dbReference type="PATRIC" id="fig|579748.3.peg.431"/>
<organism evidence="2 3">
    <name type="scientific">Vibrio galatheae</name>
    <dbReference type="NCBI Taxonomy" id="579748"/>
    <lineage>
        <taxon>Bacteria</taxon>
        <taxon>Pseudomonadati</taxon>
        <taxon>Pseudomonadota</taxon>
        <taxon>Gammaproteobacteria</taxon>
        <taxon>Vibrionales</taxon>
        <taxon>Vibrionaceae</taxon>
        <taxon>Vibrio</taxon>
    </lineage>
</organism>
<evidence type="ECO:0000313" key="3">
    <source>
        <dbReference type="Proteomes" id="UP000033673"/>
    </source>
</evidence>
<evidence type="ECO:0000313" key="2">
    <source>
        <dbReference type="EMBL" id="KJY84807.1"/>
    </source>
</evidence>
<dbReference type="Pfam" id="PF04266">
    <property type="entry name" value="ASCH"/>
    <property type="match status" value="1"/>
</dbReference>
<comment type="caution">
    <text evidence="2">The sequence shown here is derived from an EMBL/GenBank/DDBJ whole genome shotgun (WGS) entry which is preliminary data.</text>
</comment>
<dbReference type="RefSeq" id="WP_045954075.1">
    <property type="nucleotide sequence ID" value="NZ_JXXV01000006.1"/>
</dbReference>
<protein>
    <recommendedName>
        <fullName evidence="1">ASCH domain-containing protein</fullName>
    </recommendedName>
</protein>
<dbReference type="OrthoDB" id="72471at2"/>
<keyword evidence="3" id="KW-1185">Reference proteome</keyword>
<dbReference type="EMBL" id="JXXV01000006">
    <property type="protein sequence ID" value="KJY84807.1"/>
    <property type="molecule type" value="Genomic_DNA"/>
</dbReference>
<sequence length="243" mass="28226">MKVIPMLFQTELVRALLEGRKTVTRRPVNEKNHEHIRFMGSSDDECSNLEFLGLNYAQWKDENNKTRGPEYLVYCTEYPEEGIVPIGQGPARKGDLIYVRETFAALGHNDYQQVSPNHITEIHEYRYKASEKESIANCQDYEVRGYKWVPSIHMPRHASRLTLKVTDVRIERVKDVTEEEAKKEGVSPYTCTIPKTKNPHRLAFLKLWSSLYGNKNPNPYVWVIEFDVIHKNVDQVISKMEAA</sequence>
<dbReference type="Proteomes" id="UP000033673">
    <property type="component" value="Unassembled WGS sequence"/>
</dbReference>
<reference evidence="2 3" key="1">
    <citation type="journal article" date="2015" name="BMC Genomics">
        <title>Genome mining reveals unlocked bioactive potential of marine Gram-negative bacteria.</title>
        <authorList>
            <person name="Machado H."/>
            <person name="Sonnenschein E.C."/>
            <person name="Melchiorsen J."/>
            <person name="Gram L."/>
        </authorList>
    </citation>
    <scope>NUCLEOTIDE SEQUENCE [LARGE SCALE GENOMIC DNA]</scope>
    <source>
        <strain evidence="2 3">S2757</strain>
    </source>
</reference>
<dbReference type="AlphaFoldDB" id="A0A0F4NNW7"/>
<dbReference type="InterPro" id="IPR007374">
    <property type="entry name" value="ASCH_domain"/>
</dbReference>